<dbReference type="PANTHER" id="PTHR13847">
    <property type="entry name" value="SARCOSINE DEHYDROGENASE-RELATED"/>
    <property type="match status" value="1"/>
</dbReference>
<proteinExistence type="predicted"/>
<sequence>MLADRALANVTFYPFWLDRPDAPAPQAPLVGRTEADLLIVGGGFTGLWAAILAKEAEPSKDVVLIEAENIACGASGRPGAIVSTSVMHGLHNAVRVFPEDIAMLEALGQANIAGFLDTLDRHAIDCDAEWNGELTVAVGKENLPTLNEEYELHARHGHDVVLMNAEETRGQLASPLFEGSLWAKKNSGTLHPARLAWGLKRAALSLGVRIHEHTPLRDISDEGSTVVAATRDGKVRARKVLLATNAFAAGHDHIKRRVAMVRDRILMTEPLTPEQMDRIGWRNRQGVYDTRTQLNYMRLTKDNRILFGGRLGYFYGGPRDPRLDRTPAPYKRLAEAFFRTFPQLDDIGFTHAWSGPIALTTRMAVHFQTYHRGKVVYAGGYSGFGVSASRFGADIGLAKLNGATRPELECDFARTMPGIIPPEPFRYIGARTTMYALDTADSKGGWRNLWLKFVGKLGFPLS</sequence>
<dbReference type="RefSeq" id="WP_184143202.1">
    <property type="nucleotide sequence ID" value="NZ_JACHIK010000004.1"/>
</dbReference>
<dbReference type="Proteomes" id="UP000535406">
    <property type="component" value="Unassembled WGS sequence"/>
</dbReference>
<reference evidence="3 4" key="1">
    <citation type="submission" date="2020-08" db="EMBL/GenBank/DDBJ databases">
        <title>Genomic Encyclopedia of Type Strains, Phase IV (KMG-IV): sequencing the most valuable type-strain genomes for metagenomic binning, comparative biology and taxonomic classification.</title>
        <authorList>
            <person name="Goeker M."/>
        </authorList>
    </citation>
    <scope>NUCLEOTIDE SEQUENCE [LARGE SCALE GENOMIC DNA]</scope>
    <source>
        <strain evidence="3 4">DSM 21319</strain>
    </source>
</reference>
<dbReference type="InterPro" id="IPR036188">
    <property type="entry name" value="FAD/NAD-bd_sf"/>
</dbReference>
<accession>A0A7W8DUY0</accession>
<dbReference type="InterPro" id="IPR006076">
    <property type="entry name" value="FAD-dep_OxRdtase"/>
</dbReference>
<keyword evidence="4" id="KW-1185">Reference proteome</keyword>
<keyword evidence="1" id="KW-0560">Oxidoreductase</keyword>
<organism evidence="3 4">
    <name type="scientific">Shinella fusca</name>
    <dbReference type="NCBI Taxonomy" id="544480"/>
    <lineage>
        <taxon>Bacteria</taxon>
        <taxon>Pseudomonadati</taxon>
        <taxon>Pseudomonadota</taxon>
        <taxon>Alphaproteobacteria</taxon>
        <taxon>Hyphomicrobiales</taxon>
        <taxon>Rhizobiaceae</taxon>
        <taxon>Shinella</taxon>
    </lineage>
</organism>
<dbReference type="Pfam" id="PF01266">
    <property type="entry name" value="DAO"/>
    <property type="match status" value="1"/>
</dbReference>
<name>A0A7W8DUY0_9HYPH</name>
<dbReference type="EMBL" id="JACHIK010000004">
    <property type="protein sequence ID" value="MBB5042396.1"/>
    <property type="molecule type" value="Genomic_DNA"/>
</dbReference>
<protein>
    <submittedName>
        <fullName evidence="3">Glycine/D-amino acid oxidase-like deaminating enzyme</fullName>
    </submittedName>
</protein>
<dbReference type="Gene3D" id="3.50.50.60">
    <property type="entry name" value="FAD/NAD(P)-binding domain"/>
    <property type="match status" value="1"/>
</dbReference>
<dbReference type="PANTHER" id="PTHR13847:SF281">
    <property type="entry name" value="FAD DEPENDENT OXIDOREDUCTASE DOMAIN-CONTAINING PROTEIN"/>
    <property type="match status" value="1"/>
</dbReference>
<dbReference type="Gene3D" id="3.30.9.10">
    <property type="entry name" value="D-Amino Acid Oxidase, subunit A, domain 2"/>
    <property type="match status" value="1"/>
</dbReference>
<comment type="caution">
    <text evidence="3">The sequence shown here is derived from an EMBL/GenBank/DDBJ whole genome shotgun (WGS) entry which is preliminary data.</text>
</comment>
<evidence type="ECO:0000256" key="1">
    <source>
        <dbReference type="ARBA" id="ARBA00023002"/>
    </source>
</evidence>
<evidence type="ECO:0000259" key="2">
    <source>
        <dbReference type="Pfam" id="PF01266"/>
    </source>
</evidence>
<dbReference type="AlphaFoldDB" id="A0A7W8DUY0"/>
<dbReference type="GO" id="GO:0016491">
    <property type="term" value="F:oxidoreductase activity"/>
    <property type="evidence" value="ECO:0007669"/>
    <property type="project" value="UniProtKB-KW"/>
</dbReference>
<evidence type="ECO:0000313" key="3">
    <source>
        <dbReference type="EMBL" id="MBB5042396.1"/>
    </source>
</evidence>
<dbReference type="GO" id="GO:0005737">
    <property type="term" value="C:cytoplasm"/>
    <property type="evidence" value="ECO:0007669"/>
    <property type="project" value="TreeGrafter"/>
</dbReference>
<feature type="domain" description="FAD dependent oxidoreductase" evidence="2">
    <location>
        <begin position="36"/>
        <end position="391"/>
    </location>
</feature>
<evidence type="ECO:0000313" key="4">
    <source>
        <dbReference type="Proteomes" id="UP000535406"/>
    </source>
</evidence>
<dbReference type="SUPFAM" id="SSF51905">
    <property type="entry name" value="FAD/NAD(P)-binding domain"/>
    <property type="match status" value="1"/>
</dbReference>
<gene>
    <name evidence="3" type="ORF">HNQ66_001792</name>
</gene>